<dbReference type="Proteomes" id="UP001614394">
    <property type="component" value="Unassembled WGS sequence"/>
</dbReference>
<sequence length="775" mass="84095">MKPERVVEVWALRTDGEWSCGSGYLVAPRLVLTAAHVIVAQDPRRTPFQTAATSDDVRLRTIGRDDLVTARVIWRGSGPGLDVALLEVGDPAWRPGPLRPVRWGRMTCQATRVGCTAVGFPRVLRMPDARREREQLSGAMNPGTGVKSHQYHVMVDNPPAHHMDQDSPWAGMSGAALFTGDLLVGVVIIDHEGFDGSRLTAVRIAEVFRDPDFVAHLRTHGTPAQAHRPPPGTVVRPVLESSELMPLFTQPRPVRRPRSPAALLTADVAAVRWFADRDAQLDPLLGWLADDERLRARLIVGPGGHGKTRLARELVHRAQDDGWITGMVTAQTPDDLQADCLERLSSCEVPLLLVVDYAETRPGVVSRLLERMDPESGSAVRFLLLARSPGQWWEHLWGSSWQLQDAAALDEVEVLGPLPQSEAVRTAAFTEAVTDLAAGLPRVRGLPATDWAAAAGRITVPELGQARYGSMMRVHLAALVGLLQEGPRPKAATSATPHEDVLIHHERIYWEASARNRQLGLSQDTLANAVGVATALGAADRNEALAVLARVKGLDGETENSLMTVDGWLSTLYPSPENGHWGPLEPDRLGEYLVGVQLRDWPGLLDAPLAAATRAQLLRSFHVLARAGVDHGPARELLHAQITTQLRRTGPVALTVAVETEEPAHLLAALEDGIAAASGDAETLGALAEGFPAETPVLLALAERIARLETGVYQRLMAAGHDYRGRLAQATRRHADHLRDLGRTDEADAARNAAIDLFRELTARDERKTEGDAGP</sequence>
<reference evidence="1 2" key="1">
    <citation type="submission" date="2024-10" db="EMBL/GenBank/DDBJ databases">
        <title>The Natural Products Discovery Center: Release of the First 8490 Sequenced Strains for Exploring Actinobacteria Biosynthetic Diversity.</title>
        <authorList>
            <person name="Kalkreuter E."/>
            <person name="Kautsar S.A."/>
            <person name="Yang D."/>
            <person name="Bader C.D."/>
            <person name="Teijaro C.N."/>
            <person name="Fluegel L."/>
            <person name="Davis C.M."/>
            <person name="Simpson J.R."/>
            <person name="Lauterbach L."/>
            <person name="Steele A.D."/>
            <person name="Gui C."/>
            <person name="Meng S."/>
            <person name="Li G."/>
            <person name="Viehrig K."/>
            <person name="Ye F."/>
            <person name="Su P."/>
            <person name="Kiefer A.F."/>
            <person name="Nichols A."/>
            <person name="Cepeda A.J."/>
            <person name="Yan W."/>
            <person name="Fan B."/>
            <person name="Jiang Y."/>
            <person name="Adhikari A."/>
            <person name="Zheng C.-J."/>
            <person name="Schuster L."/>
            <person name="Cowan T.M."/>
            <person name="Smanski M.J."/>
            <person name="Chevrette M.G."/>
            <person name="De Carvalho L.P.S."/>
            <person name="Shen B."/>
        </authorList>
    </citation>
    <scope>NUCLEOTIDE SEQUENCE [LARGE SCALE GENOMIC DNA]</scope>
    <source>
        <strain evidence="1 2">NPDC053399</strain>
    </source>
</reference>
<gene>
    <name evidence="1" type="ORF">ACIGXA_16535</name>
</gene>
<dbReference type="SUPFAM" id="SSF50494">
    <property type="entry name" value="Trypsin-like serine proteases"/>
    <property type="match status" value="1"/>
</dbReference>
<dbReference type="InterPro" id="IPR043504">
    <property type="entry name" value="Peptidase_S1_PA_chymotrypsin"/>
</dbReference>
<evidence type="ECO:0000313" key="2">
    <source>
        <dbReference type="Proteomes" id="UP001614394"/>
    </source>
</evidence>
<protein>
    <submittedName>
        <fullName evidence="1">Trypsin-like peptidase domain-containing protein</fullName>
    </submittedName>
</protein>
<dbReference type="Pfam" id="PF13365">
    <property type="entry name" value="Trypsin_2"/>
    <property type="match status" value="1"/>
</dbReference>
<organism evidence="1 2">
    <name type="scientific">Streptomyces fildesensis</name>
    <dbReference type="NCBI Taxonomy" id="375757"/>
    <lineage>
        <taxon>Bacteria</taxon>
        <taxon>Bacillati</taxon>
        <taxon>Actinomycetota</taxon>
        <taxon>Actinomycetes</taxon>
        <taxon>Kitasatosporales</taxon>
        <taxon>Streptomycetaceae</taxon>
        <taxon>Streptomyces</taxon>
    </lineage>
</organism>
<comment type="caution">
    <text evidence="1">The sequence shown here is derived from an EMBL/GenBank/DDBJ whole genome shotgun (WGS) entry which is preliminary data.</text>
</comment>
<accession>A0ABW8C6R9</accession>
<keyword evidence="2" id="KW-1185">Reference proteome</keyword>
<proteinExistence type="predicted"/>
<evidence type="ECO:0000313" key="1">
    <source>
        <dbReference type="EMBL" id="MFI9102126.1"/>
    </source>
</evidence>
<dbReference type="InterPro" id="IPR027417">
    <property type="entry name" value="P-loop_NTPase"/>
</dbReference>
<dbReference type="InterPro" id="IPR009003">
    <property type="entry name" value="Peptidase_S1_PA"/>
</dbReference>
<dbReference type="EMBL" id="JBITYG010000004">
    <property type="protein sequence ID" value="MFI9102126.1"/>
    <property type="molecule type" value="Genomic_DNA"/>
</dbReference>
<dbReference type="Gene3D" id="3.40.50.300">
    <property type="entry name" value="P-loop containing nucleotide triphosphate hydrolases"/>
    <property type="match status" value="1"/>
</dbReference>
<dbReference type="SUPFAM" id="SSF52540">
    <property type="entry name" value="P-loop containing nucleoside triphosphate hydrolases"/>
    <property type="match status" value="1"/>
</dbReference>
<dbReference type="RefSeq" id="WP_399649349.1">
    <property type="nucleotide sequence ID" value="NZ_JBITYG010000004.1"/>
</dbReference>
<name>A0ABW8C6R9_9ACTN</name>
<dbReference type="Gene3D" id="2.40.10.10">
    <property type="entry name" value="Trypsin-like serine proteases"/>
    <property type="match status" value="1"/>
</dbReference>